<feature type="region of interest" description="Disordered" evidence="1">
    <location>
        <begin position="149"/>
        <end position="174"/>
    </location>
</feature>
<dbReference type="EMBL" id="JBEWTB010000001">
    <property type="protein sequence ID" value="MET4754812.1"/>
    <property type="molecule type" value="Genomic_DNA"/>
</dbReference>
<reference evidence="2 3" key="1">
    <citation type="submission" date="2024-06" db="EMBL/GenBank/DDBJ databases">
        <title>Genomic Encyclopedia of Type Strains, Phase V (KMG-V): Genome sequencing to study the core and pangenomes of soil and plant-associated prokaryotes.</title>
        <authorList>
            <person name="Whitman W."/>
        </authorList>
    </citation>
    <scope>NUCLEOTIDE SEQUENCE [LARGE SCALE GENOMIC DNA]</scope>
    <source>
        <strain evidence="2 3">NE40</strain>
    </source>
</reference>
<gene>
    <name evidence="2" type="ORF">V5J35_000004</name>
</gene>
<keyword evidence="3" id="KW-1185">Reference proteome</keyword>
<evidence type="ECO:0000313" key="3">
    <source>
        <dbReference type="Proteomes" id="UP001549366"/>
    </source>
</evidence>
<sequence>MMQLIIRLCLSIFISFFSYSSLVMAAKDRIPFLRGSDVDGIELRGLLDETLSEEEDELDINLPAIPEDDELLVDLCPPEDEPSQTHYGATNQDYYTTVSPGLYRLEFRTSSGRRQQTLITLVDEAAGVRECPDHPNDACGCLQGQSPTSAITSQPSSNTQHTSSASQGNNNSAERLQSIRIRRDDIPYLRGLARLLDPNINRLLPRTVQDAWSHSDRGSAIVCAFLCCECLSVVVPGGLVSCIGIKVASILIESWCGTTTLIGGLVGCHHCYNEPRSWIATIRFNRTVPKSAKDTTIGRLNTILHNLAKKTRNPQLTSMRTIEEECVKNDETSEQTGQQIELQVEVQIPHRVVGPQRVMEYLGLQDDSEKNVTVELARKR</sequence>
<dbReference type="RefSeq" id="WP_354011615.1">
    <property type="nucleotide sequence ID" value="NZ_JBEWTA010000003.1"/>
</dbReference>
<organism evidence="2 3">
    <name type="scientific">Endozoicomonas lisbonensis</name>
    <dbReference type="NCBI Taxonomy" id="3120522"/>
    <lineage>
        <taxon>Bacteria</taxon>
        <taxon>Pseudomonadati</taxon>
        <taxon>Pseudomonadota</taxon>
        <taxon>Gammaproteobacteria</taxon>
        <taxon>Oceanospirillales</taxon>
        <taxon>Endozoicomonadaceae</taxon>
        <taxon>Endozoicomonas</taxon>
    </lineage>
</organism>
<proteinExistence type="predicted"/>
<comment type="caution">
    <text evidence="2">The sequence shown here is derived from an EMBL/GenBank/DDBJ whole genome shotgun (WGS) entry which is preliminary data.</text>
</comment>
<dbReference type="Proteomes" id="UP001549366">
    <property type="component" value="Unassembled WGS sequence"/>
</dbReference>
<protein>
    <submittedName>
        <fullName evidence="2">Uncharacterized protein</fullName>
    </submittedName>
</protein>
<evidence type="ECO:0000313" key="2">
    <source>
        <dbReference type="EMBL" id="MET4754812.1"/>
    </source>
</evidence>
<accession>A0ABV2SAL5</accession>
<evidence type="ECO:0000256" key="1">
    <source>
        <dbReference type="SAM" id="MobiDB-lite"/>
    </source>
</evidence>
<name>A0ABV2SAL5_9GAMM</name>